<comment type="similarity">
    <text evidence="3 13">Belongs to the glycosyl hydrolase 63 family.</text>
</comment>
<evidence type="ECO:0000256" key="4">
    <source>
        <dbReference type="ARBA" id="ARBA00022692"/>
    </source>
</evidence>
<dbReference type="GO" id="GO:0006487">
    <property type="term" value="P:protein N-linked glycosylation"/>
    <property type="evidence" value="ECO:0007669"/>
    <property type="project" value="UniProtKB-UniRule"/>
</dbReference>
<dbReference type="Gene3D" id="1.50.10.10">
    <property type="match status" value="1"/>
</dbReference>
<evidence type="ECO:0000256" key="10">
    <source>
        <dbReference type="ARBA" id="ARBA00023180"/>
    </source>
</evidence>
<dbReference type="InterPro" id="IPR008928">
    <property type="entry name" value="6-hairpin_glycosidase_sf"/>
</dbReference>
<evidence type="ECO:0000256" key="13">
    <source>
        <dbReference type="RuleBase" id="RU368089"/>
    </source>
</evidence>
<keyword evidence="11 13" id="KW-0326">Glycosidase</keyword>
<evidence type="ECO:0000259" key="15">
    <source>
        <dbReference type="Pfam" id="PF03200"/>
    </source>
</evidence>
<reference evidence="17 18" key="1">
    <citation type="journal article" date="2022" name="Nat. Ecol. Evol.">
        <title>A masculinizing supergene underlies an exaggerated male reproductive morph in a spider.</title>
        <authorList>
            <person name="Hendrickx F."/>
            <person name="De Corte Z."/>
            <person name="Sonet G."/>
            <person name="Van Belleghem S.M."/>
            <person name="Kostlbacher S."/>
            <person name="Vangestel C."/>
        </authorList>
    </citation>
    <scope>NUCLEOTIDE SEQUENCE [LARGE SCALE GENOMIC DNA]</scope>
    <source>
        <strain evidence="17">W744_W776</strain>
    </source>
</reference>
<dbReference type="InterPro" id="IPR004888">
    <property type="entry name" value="Glycoside_hydrolase_63"/>
</dbReference>
<dbReference type="EC" id="3.2.1.106" evidence="12 13"/>
<dbReference type="InterPro" id="IPR038518">
    <property type="entry name" value="Glyco_hydro_63N_sf"/>
</dbReference>
<evidence type="ECO:0000313" key="18">
    <source>
        <dbReference type="Proteomes" id="UP000827092"/>
    </source>
</evidence>
<dbReference type="PANTHER" id="PTHR10412">
    <property type="entry name" value="MANNOSYL-OLIGOSACCHARIDE GLUCOSIDASE"/>
    <property type="match status" value="1"/>
</dbReference>
<feature type="transmembrane region" description="Helical" evidence="13">
    <location>
        <begin position="58"/>
        <end position="78"/>
    </location>
</feature>
<keyword evidence="5 13" id="KW-0378">Hydrolase</keyword>
<feature type="domain" description="Glycosyl hydrolase family 63 C-terminal" evidence="15">
    <location>
        <begin position="356"/>
        <end position="841"/>
    </location>
</feature>
<comment type="function">
    <text evidence="13">Cleaves the distal alpha 1,2-linked glucose residue from the Glc(3)Man(9)GlcNAc(2) oligosaccharide precursor.</text>
</comment>
<keyword evidence="9 13" id="KW-0472">Membrane</keyword>
<evidence type="ECO:0000256" key="2">
    <source>
        <dbReference type="ARBA" id="ARBA00004740"/>
    </source>
</evidence>
<keyword evidence="18" id="KW-1185">Reference proteome</keyword>
<dbReference type="Pfam" id="PF03200">
    <property type="entry name" value="Glyco_hydro_63"/>
    <property type="match status" value="1"/>
</dbReference>
<accession>A0AAV6UI18</accession>
<comment type="pathway">
    <text evidence="2">Glycan metabolism; N-glycan degradation.</text>
</comment>
<evidence type="ECO:0000256" key="14">
    <source>
        <dbReference type="SAM" id="MobiDB-lite"/>
    </source>
</evidence>
<comment type="subcellular location">
    <subcellularLocation>
        <location evidence="1 13">Endoplasmic reticulum membrane</location>
        <topology evidence="1 13">Single-pass type II membrane protein</topology>
    </subcellularLocation>
</comment>
<proteinExistence type="inferred from homology"/>
<dbReference type="Pfam" id="PF16923">
    <property type="entry name" value="Glyco_hydro_63N"/>
    <property type="match status" value="1"/>
</dbReference>
<dbReference type="FunFam" id="1.50.10.10:FF:000009">
    <property type="entry name" value="mannosyl-oligosaccharide glucosidase"/>
    <property type="match status" value="1"/>
</dbReference>
<dbReference type="InterPro" id="IPR031631">
    <property type="entry name" value="Glyco_hydro_63N"/>
</dbReference>
<keyword evidence="6 13" id="KW-0256">Endoplasmic reticulum</keyword>
<dbReference type="Proteomes" id="UP000827092">
    <property type="component" value="Unassembled WGS sequence"/>
</dbReference>
<dbReference type="InterPro" id="IPR012341">
    <property type="entry name" value="6hp_glycosidase-like_sf"/>
</dbReference>
<dbReference type="AlphaFoldDB" id="A0AAV6UI18"/>
<evidence type="ECO:0000256" key="7">
    <source>
        <dbReference type="ARBA" id="ARBA00022968"/>
    </source>
</evidence>
<evidence type="ECO:0000256" key="6">
    <source>
        <dbReference type="ARBA" id="ARBA00022824"/>
    </source>
</evidence>
<keyword evidence="7" id="KW-0735">Signal-anchor</keyword>
<feature type="domain" description="Glycosyl hydrolase family 63 N-terminal" evidence="16">
    <location>
        <begin position="107"/>
        <end position="296"/>
    </location>
</feature>
<keyword evidence="4 13" id="KW-0812">Transmembrane</keyword>
<dbReference type="PANTHER" id="PTHR10412:SF11">
    <property type="entry name" value="MANNOSYL-OLIGOSACCHARIDE GLUCOSIDASE"/>
    <property type="match status" value="1"/>
</dbReference>
<name>A0AAV6UI18_9ARAC</name>
<keyword evidence="10" id="KW-0325">Glycoprotein</keyword>
<evidence type="ECO:0000256" key="12">
    <source>
        <dbReference type="ARBA" id="ARBA00038888"/>
    </source>
</evidence>
<evidence type="ECO:0000256" key="3">
    <source>
        <dbReference type="ARBA" id="ARBA00010833"/>
    </source>
</evidence>
<dbReference type="Gene3D" id="2.70.98.110">
    <property type="entry name" value="Glycosyl hydrolase family 63, N-terminal domain"/>
    <property type="match status" value="1"/>
</dbReference>
<dbReference type="InterPro" id="IPR031335">
    <property type="entry name" value="Glyco_hydro_63_C"/>
</dbReference>
<feature type="region of interest" description="Disordered" evidence="14">
    <location>
        <begin position="1"/>
        <end position="26"/>
    </location>
</feature>
<dbReference type="GO" id="GO:0009311">
    <property type="term" value="P:oligosaccharide metabolic process"/>
    <property type="evidence" value="ECO:0007669"/>
    <property type="project" value="UniProtKB-UniRule"/>
</dbReference>
<feature type="compositionally biased region" description="Polar residues" evidence="14">
    <location>
        <begin position="1"/>
        <end position="12"/>
    </location>
</feature>
<evidence type="ECO:0000256" key="1">
    <source>
        <dbReference type="ARBA" id="ARBA00004648"/>
    </source>
</evidence>
<evidence type="ECO:0000256" key="9">
    <source>
        <dbReference type="ARBA" id="ARBA00023136"/>
    </source>
</evidence>
<comment type="catalytic activity">
    <reaction evidence="13">
        <text>N(4)-(alpha-D-Glc-(1-&gt;2)-alpha-D-Glc-(1-&gt;3)-alpha-D-Glc-(1-&gt;3)-alpha-D-Man-(1-&gt;2)-alpha-D-Man-(1-&gt;2)-alpha-D-Man-(1-&gt;3)-[alpha-D-Man-(1-&gt;2)-alpha-D-Man-(1-&gt;3)-[alpha-D-Man-(1-&gt;2)-alpha-D-Man-(1-&gt;6)]-alpha-D-Man-(1-&gt;6)]-beta-D-Man-(1-&gt;4)-beta-D-GlcNAc-(1-&gt;4)-beta-D-GlcNAc)-L-asparaginyl-[protein] + H2O = N(4)-(alpha-D-Glc-(1-&gt;3)-alpha-D-Glc-(1-&gt;3)-alpha-D-Man-(1-&gt;2)-alpha-D-Man-(1-&gt;2)-alpha-D-Man-(1-&gt;3)-[alpha-D-Man-(1-&gt;2)-alpha-D-Man-(1-&gt;3)-[alpha-D-Man-(1-&gt;2)-alpha-D-Man-(1-&gt;6)]-alpha-D-Man-(1-&gt;6)]-beta-D-Man-(1-&gt;4)-beta-D-GlcNAc-(1-&gt;4)-beta-D-GlcNAc)-L-asparaginyl-[protein] + beta-D-glucose</text>
        <dbReference type="Rhea" id="RHEA:55988"/>
        <dbReference type="Rhea" id="RHEA-COMP:12806"/>
        <dbReference type="Rhea" id="RHEA-COMP:14355"/>
        <dbReference type="ChEBI" id="CHEBI:15377"/>
        <dbReference type="ChEBI" id="CHEBI:15903"/>
        <dbReference type="ChEBI" id="CHEBI:59082"/>
        <dbReference type="ChEBI" id="CHEBI:132537"/>
        <dbReference type="EC" id="3.2.1.106"/>
    </reaction>
</comment>
<protein>
    <recommendedName>
        <fullName evidence="12 13">Mannosyl-oligosaccharide glucosidase</fullName>
        <ecNumber evidence="12 13">3.2.1.106</ecNumber>
    </recommendedName>
</protein>
<organism evidence="17 18">
    <name type="scientific">Oedothorax gibbosus</name>
    <dbReference type="NCBI Taxonomy" id="931172"/>
    <lineage>
        <taxon>Eukaryota</taxon>
        <taxon>Metazoa</taxon>
        <taxon>Ecdysozoa</taxon>
        <taxon>Arthropoda</taxon>
        <taxon>Chelicerata</taxon>
        <taxon>Arachnida</taxon>
        <taxon>Araneae</taxon>
        <taxon>Araneomorphae</taxon>
        <taxon>Entelegynae</taxon>
        <taxon>Araneoidea</taxon>
        <taxon>Linyphiidae</taxon>
        <taxon>Erigoninae</taxon>
        <taxon>Oedothorax</taxon>
    </lineage>
</organism>
<evidence type="ECO:0000256" key="5">
    <source>
        <dbReference type="ARBA" id="ARBA00022801"/>
    </source>
</evidence>
<dbReference type="EMBL" id="JAFNEN010000390">
    <property type="protein sequence ID" value="KAG8184027.1"/>
    <property type="molecule type" value="Genomic_DNA"/>
</dbReference>
<dbReference type="GO" id="GO:0004573">
    <property type="term" value="F:Glc3Man9GlcNAc2 oligosaccharide glucosidase activity"/>
    <property type="evidence" value="ECO:0007669"/>
    <property type="project" value="UniProtKB-UniRule"/>
</dbReference>
<dbReference type="GO" id="GO:0005789">
    <property type="term" value="C:endoplasmic reticulum membrane"/>
    <property type="evidence" value="ECO:0007669"/>
    <property type="project" value="UniProtKB-SubCell"/>
</dbReference>
<evidence type="ECO:0000256" key="8">
    <source>
        <dbReference type="ARBA" id="ARBA00022989"/>
    </source>
</evidence>
<sequence>MAKPVTPSSNLYSRPPPPPPKEIKNNNVRFNSKYRNKYGAIRPITPRSPFLEKWNNKVAIFVAFNIIVVILSIVYFFYQHYLENSVVTPLNLPPVVTKSGLDVQSRYWGTYRPGNYFGMRTRSPQTLATGIMWFTQKTVNNKLEVRHWCDQWDDVNQYSWLEHDGENFGIQRIEDKEYYLATSFVKQVGGDHGGDYTVKVSVRPNDNRTPLTDPVSLMFYVHANADVYLDPLITNESHLRNIDGYMESLGNFSFYFKEADTSKQILKYNYLTSDTPSIAHLKETVMRHHAQFQAKERSQLQILGLIGDASAYTKKSDKKYNVNFVVYEVTFIPPFELEIYFESGSFKQKHTKYLGAKYVQQLDNHMKTFENKFEAIFHLREKNFLGIDIKAAYAALSNMLGGIGYFYGSSLVQSVHNKDPINYWNAPLYTAVPSRSFFPRGFLWDEGFHNLLILEWNPEITKEIIGHWLDLMNIEGWIPREQILGAEARVRVPNEFIVQRNTNANPPSFFLILERFVHKMKQGEFPKDTAFLKSILPRLKVWFDWLNKTQTGMIPGTYRWRGRDPTTDLELNPKTLSSGLDDYPRATHPTWDERHLDLRCWIALASGVLADIADYIGEPMQKYRETYLYLKDNSLLDKLHWSALSQSYSDYGFHSKNVKLRKEKLPHIPGSHAPPQTVTYRVVNEEPSLRFVDNFGYISLFPFLLKLIDADNPKLNKIFTDMRNPNLLWTDYGLRSLAKNSPYYNKYNTEHDPPYWRGAIWININFLAVRALNYYSKIEGPYAGQAKKLYQELRLNVVSNVIREYKRTGYFWEQYDDTDGHGQRVHPFTGWTALVVLMMGEVF</sequence>
<evidence type="ECO:0000256" key="11">
    <source>
        <dbReference type="ARBA" id="ARBA00023295"/>
    </source>
</evidence>
<keyword evidence="8 13" id="KW-1133">Transmembrane helix</keyword>
<comment type="caution">
    <text evidence="17">The sequence shown here is derived from an EMBL/GenBank/DDBJ whole genome shotgun (WGS) entry which is preliminary data.</text>
</comment>
<evidence type="ECO:0000313" key="17">
    <source>
        <dbReference type="EMBL" id="KAG8184027.1"/>
    </source>
</evidence>
<evidence type="ECO:0000259" key="16">
    <source>
        <dbReference type="Pfam" id="PF16923"/>
    </source>
</evidence>
<gene>
    <name evidence="17" type="ORF">JTE90_011525</name>
</gene>
<dbReference type="SUPFAM" id="SSF48208">
    <property type="entry name" value="Six-hairpin glycosidases"/>
    <property type="match status" value="1"/>
</dbReference>